<evidence type="ECO:0000256" key="1">
    <source>
        <dbReference type="ARBA" id="ARBA00003944"/>
    </source>
</evidence>
<dbReference type="Proteomes" id="UP000602284">
    <property type="component" value="Unassembled WGS sequence"/>
</dbReference>
<evidence type="ECO:0000313" key="7">
    <source>
        <dbReference type="Proteomes" id="UP000602284"/>
    </source>
</evidence>
<evidence type="ECO:0000313" key="6">
    <source>
        <dbReference type="EMBL" id="MBL0388914.1"/>
    </source>
</evidence>
<feature type="compositionally biased region" description="Low complexity" evidence="4">
    <location>
        <begin position="404"/>
        <end position="443"/>
    </location>
</feature>
<evidence type="ECO:0000256" key="4">
    <source>
        <dbReference type="SAM" id="MobiDB-lite"/>
    </source>
</evidence>
<feature type="region of interest" description="Disordered" evidence="4">
    <location>
        <begin position="1"/>
        <end position="52"/>
    </location>
</feature>
<comment type="similarity">
    <text evidence="2">Belongs to the FliK family.</text>
</comment>
<dbReference type="Pfam" id="PF02120">
    <property type="entry name" value="Flg_hook"/>
    <property type="match status" value="1"/>
</dbReference>
<protein>
    <submittedName>
        <fullName evidence="6">Flagellar hook-length control protein FliK</fullName>
    </submittedName>
</protein>
<evidence type="ECO:0000259" key="5">
    <source>
        <dbReference type="Pfam" id="PF02120"/>
    </source>
</evidence>
<comment type="caution">
    <text evidence="6">The sequence shown here is derived from an EMBL/GenBank/DDBJ whole genome shotgun (WGS) entry which is preliminary data.</text>
</comment>
<keyword evidence="6" id="KW-0969">Cilium</keyword>
<organism evidence="6 7">
    <name type="scientific">Tumebacillus amylolyticus</name>
    <dbReference type="NCBI Taxonomy" id="2801339"/>
    <lineage>
        <taxon>Bacteria</taxon>
        <taxon>Bacillati</taxon>
        <taxon>Bacillota</taxon>
        <taxon>Bacilli</taxon>
        <taxon>Bacillales</taxon>
        <taxon>Alicyclobacillaceae</taxon>
        <taxon>Tumebacillus</taxon>
    </lineage>
</organism>
<gene>
    <name evidence="6" type="ORF">JJB07_20160</name>
</gene>
<dbReference type="CDD" id="cd17470">
    <property type="entry name" value="T3SS_Flik_C"/>
    <property type="match status" value="1"/>
</dbReference>
<sequence length="480" mass="49926">MDIQATTTPAVSGSSTSTGTAQGTGKTNGGKSPFSNLLQTIGGQSADSDNKQTDPMTAVLALLAGGLNPFALQQMPTVMTADGEKAATPVVNVMLGTRSLDVQLAGLPLQSGDLAALLQQFGASSKLLGVLQEHPEQSSAQVLSAHPELFSDVGQALTNLVQQAAQNPQLLLAQPKAAVLMEGIFAQLLQSEGAEDRATNATPQSASNAPAVKQPQFGKLQAATITSLNLQVQVASEPTQTTAASAGAANAQTLQATVLTAAMLSADHPIQEQAKSGDSLDATHLLSNPLAGGQTPLQSVNAERLAKMQPVVTMHADQFHNQFAEMVVKRAALLEAPGRHEFRIVLQPQGLGEIEVRVQAIGNQISMQFSADSAATKGLLDSNLSSLKSQLQAQGIQFDRIDVSSSNTNNSTNQNGNGSLNSGLPQDRQSGQSFQGQSGNQSNRKQNTDRFSIDSVDAVEIAAAPEEQEVPEEASLDVTA</sequence>
<dbReference type="EMBL" id="JAEQNB010000007">
    <property type="protein sequence ID" value="MBL0388914.1"/>
    <property type="molecule type" value="Genomic_DNA"/>
</dbReference>
<feature type="region of interest" description="Disordered" evidence="4">
    <location>
        <begin position="273"/>
        <end position="294"/>
    </location>
</feature>
<feature type="region of interest" description="Disordered" evidence="4">
    <location>
        <begin position="403"/>
        <end position="454"/>
    </location>
</feature>
<feature type="compositionally biased region" description="Low complexity" evidence="4">
    <location>
        <begin position="1"/>
        <end position="25"/>
    </location>
</feature>
<dbReference type="InterPro" id="IPR038610">
    <property type="entry name" value="FliK-like_C_sf"/>
</dbReference>
<reference evidence="6 7" key="1">
    <citation type="submission" date="2021-01" db="EMBL/GenBank/DDBJ databases">
        <title>Tumebacillus sp. strain ITR2 16S ribosomal RNA gene Genome sequencing and assembly.</title>
        <authorList>
            <person name="Kang M."/>
        </authorList>
    </citation>
    <scope>NUCLEOTIDE SEQUENCE [LARGE SCALE GENOMIC DNA]</scope>
    <source>
        <strain evidence="6 7">ITR2</strain>
    </source>
</reference>
<evidence type="ECO:0000256" key="3">
    <source>
        <dbReference type="ARBA" id="ARBA00022795"/>
    </source>
</evidence>
<keyword evidence="6" id="KW-0282">Flagellum</keyword>
<name>A0ABS1JF43_9BACL</name>
<evidence type="ECO:0000256" key="2">
    <source>
        <dbReference type="ARBA" id="ARBA00009149"/>
    </source>
</evidence>
<comment type="function">
    <text evidence="1">Controls the length of the flagellar hook.</text>
</comment>
<proteinExistence type="inferred from homology"/>
<accession>A0ABS1JF43</accession>
<keyword evidence="6" id="KW-0966">Cell projection</keyword>
<keyword evidence="3" id="KW-1005">Bacterial flagellum biogenesis</keyword>
<keyword evidence="7" id="KW-1185">Reference proteome</keyword>
<dbReference type="InterPro" id="IPR001635">
    <property type="entry name" value="Flag_hook_Flik"/>
</dbReference>
<dbReference type="PRINTS" id="PR01007">
    <property type="entry name" value="FLGHOOKFLIK"/>
</dbReference>
<feature type="domain" description="Flagellar hook-length control protein-like C-terminal" evidence="5">
    <location>
        <begin position="330"/>
        <end position="410"/>
    </location>
</feature>
<dbReference type="RefSeq" id="WP_201637911.1">
    <property type="nucleotide sequence ID" value="NZ_JAEQNB010000007.1"/>
</dbReference>
<dbReference type="Gene3D" id="3.30.750.140">
    <property type="match status" value="1"/>
</dbReference>
<feature type="compositionally biased region" description="Polar residues" evidence="4">
    <location>
        <begin position="29"/>
        <end position="47"/>
    </location>
</feature>
<dbReference type="InterPro" id="IPR021136">
    <property type="entry name" value="Flagellar_hook_control-like_C"/>
</dbReference>